<proteinExistence type="predicted"/>
<dbReference type="Proteomes" id="UP000001740">
    <property type="component" value="Chromosome"/>
</dbReference>
<dbReference type="EMBL" id="CP000967">
    <property type="protein sequence ID" value="ACD60715.1"/>
    <property type="molecule type" value="Genomic_DNA"/>
</dbReference>
<accession>A0A0K0GP88</accession>
<evidence type="ECO:0000313" key="2">
    <source>
        <dbReference type="Proteomes" id="UP000001740"/>
    </source>
</evidence>
<name>A0A0K0GP88_XANOP</name>
<dbReference type="HOGENOM" id="CLU_2557490_0_0_6"/>
<dbReference type="KEGG" id="xop:PXO_02427"/>
<sequence length="82" mass="9274">MLTVLQRRWSGVHGRSAGMACCRVSPATLAEVMQPIRPLSCFRFRSWHRWATLASGPGRCRVPTSPLYGREFALPGWRLAFN</sequence>
<evidence type="ECO:0000313" key="1">
    <source>
        <dbReference type="EMBL" id="ACD60715.1"/>
    </source>
</evidence>
<reference evidence="1 2" key="1">
    <citation type="journal article" date="2008" name="BMC Genomics">
        <title>Genome sequence and rapid evolution of the rice pathogen Xanthomonas oryzae pv. oryzae PXO99A.</title>
        <authorList>
            <person name="Salzberg S.L."/>
            <person name="Sommer D.D."/>
            <person name="Schatz M.C."/>
            <person name="Phillippy A.M."/>
            <person name="Rabinowicz P.D."/>
            <person name="Tsuge S."/>
            <person name="Furutani A."/>
            <person name="Ochiai H."/>
            <person name="Delcher A.L."/>
            <person name="Kelley D."/>
            <person name="Madupu R."/>
            <person name="Puiu D."/>
            <person name="Radune D."/>
            <person name="Shumway M."/>
            <person name="Trapnell C."/>
            <person name="Aparna G."/>
            <person name="Jha G."/>
            <person name="Pandey A."/>
            <person name="Patil P.B."/>
            <person name="Ishihara H."/>
            <person name="Meyer D.F."/>
            <person name="Szurek B."/>
            <person name="Verdier V."/>
            <person name="Koebnik R."/>
            <person name="Dow J.M."/>
            <person name="Ryan R.P."/>
            <person name="Hirata H."/>
            <person name="Tsuyumu S."/>
            <person name="Won Lee S."/>
            <person name="Seo Y.S."/>
            <person name="Sriariyanum M."/>
            <person name="Ronald P.C."/>
            <person name="Sonti R.V."/>
            <person name="Van Sluys M.A."/>
            <person name="Leach J.E."/>
            <person name="White F.F."/>
            <person name="Bogdanove A.J."/>
        </authorList>
    </citation>
    <scope>NUCLEOTIDE SEQUENCE [LARGE SCALE GENOMIC DNA]</scope>
    <source>
        <strain evidence="1 2">PXO99A</strain>
    </source>
</reference>
<dbReference type="AlphaFoldDB" id="A0A0K0GP88"/>
<organism evidence="1 2">
    <name type="scientific">Xanthomonas oryzae pv. oryzae (strain PXO99A)</name>
    <dbReference type="NCBI Taxonomy" id="360094"/>
    <lineage>
        <taxon>Bacteria</taxon>
        <taxon>Pseudomonadati</taxon>
        <taxon>Pseudomonadota</taxon>
        <taxon>Gammaproteobacteria</taxon>
        <taxon>Lysobacterales</taxon>
        <taxon>Lysobacteraceae</taxon>
        <taxon>Xanthomonas</taxon>
    </lineage>
</organism>
<gene>
    <name evidence="1" type="ordered locus">PXO_02427</name>
</gene>
<protein>
    <submittedName>
        <fullName evidence="1">Uncharacterized protein</fullName>
    </submittedName>
</protein>